<sequence>MFVFVKSRELIVEPGLNLKKSRSTILVFEVTSQAANMSTSIGRMENRVRKVKNRIGIVACLSRFGKRPTEFGQFVFSCLPNWREIASFASALRQKQMRRLMAIRFTIYFLV</sequence>
<evidence type="ECO:0000313" key="1">
    <source>
        <dbReference type="EMBL" id="GBN43610.1"/>
    </source>
</evidence>
<evidence type="ECO:0000313" key="2">
    <source>
        <dbReference type="Proteomes" id="UP000499080"/>
    </source>
</evidence>
<organism evidence="1 2">
    <name type="scientific">Araneus ventricosus</name>
    <name type="common">Orbweaver spider</name>
    <name type="synonym">Epeira ventricosa</name>
    <dbReference type="NCBI Taxonomy" id="182803"/>
    <lineage>
        <taxon>Eukaryota</taxon>
        <taxon>Metazoa</taxon>
        <taxon>Ecdysozoa</taxon>
        <taxon>Arthropoda</taxon>
        <taxon>Chelicerata</taxon>
        <taxon>Arachnida</taxon>
        <taxon>Araneae</taxon>
        <taxon>Araneomorphae</taxon>
        <taxon>Entelegynae</taxon>
        <taxon>Araneoidea</taxon>
        <taxon>Araneidae</taxon>
        <taxon>Araneus</taxon>
    </lineage>
</organism>
<name>A0A4Y2NZ57_ARAVE</name>
<protein>
    <submittedName>
        <fullName evidence="1">Uncharacterized protein</fullName>
    </submittedName>
</protein>
<keyword evidence="2" id="KW-1185">Reference proteome</keyword>
<proteinExistence type="predicted"/>
<reference evidence="1 2" key="1">
    <citation type="journal article" date="2019" name="Sci. Rep.">
        <title>Orb-weaving spider Araneus ventricosus genome elucidates the spidroin gene catalogue.</title>
        <authorList>
            <person name="Kono N."/>
            <person name="Nakamura H."/>
            <person name="Ohtoshi R."/>
            <person name="Moran D.A.P."/>
            <person name="Shinohara A."/>
            <person name="Yoshida Y."/>
            <person name="Fujiwara M."/>
            <person name="Mori M."/>
            <person name="Tomita M."/>
            <person name="Arakawa K."/>
        </authorList>
    </citation>
    <scope>NUCLEOTIDE SEQUENCE [LARGE SCALE GENOMIC DNA]</scope>
</reference>
<dbReference type="Proteomes" id="UP000499080">
    <property type="component" value="Unassembled WGS sequence"/>
</dbReference>
<comment type="caution">
    <text evidence="1">The sequence shown here is derived from an EMBL/GenBank/DDBJ whole genome shotgun (WGS) entry which is preliminary data.</text>
</comment>
<accession>A0A4Y2NZ57</accession>
<gene>
    <name evidence="1" type="ORF">AVEN_119267_1</name>
</gene>
<dbReference type="AlphaFoldDB" id="A0A4Y2NZ57"/>
<dbReference type="EMBL" id="BGPR01009992">
    <property type="protein sequence ID" value="GBN43610.1"/>
    <property type="molecule type" value="Genomic_DNA"/>
</dbReference>